<organism evidence="1 2">
    <name type="scientific">Dentiscutata erythropus</name>
    <dbReference type="NCBI Taxonomy" id="1348616"/>
    <lineage>
        <taxon>Eukaryota</taxon>
        <taxon>Fungi</taxon>
        <taxon>Fungi incertae sedis</taxon>
        <taxon>Mucoromycota</taxon>
        <taxon>Glomeromycotina</taxon>
        <taxon>Glomeromycetes</taxon>
        <taxon>Diversisporales</taxon>
        <taxon>Gigasporaceae</taxon>
        <taxon>Dentiscutata</taxon>
    </lineage>
</organism>
<reference evidence="1" key="1">
    <citation type="submission" date="2021-06" db="EMBL/GenBank/DDBJ databases">
        <authorList>
            <person name="Kallberg Y."/>
            <person name="Tangrot J."/>
            <person name="Rosling A."/>
        </authorList>
    </citation>
    <scope>NUCLEOTIDE SEQUENCE</scope>
    <source>
        <strain evidence="1">MA453B</strain>
    </source>
</reference>
<sequence length="90" mass="10775">KINTLREIQRDQDHKIMQLEDTVNLLEDQELKFVDFENSLDVLWEQVNWVKRNVSESSSATQQKTARKALVSNEMYQVFENNHKRKKALR</sequence>
<accession>A0A9N9KG65</accession>
<evidence type="ECO:0000313" key="1">
    <source>
        <dbReference type="EMBL" id="CAG8827099.1"/>
    </source>
</evidence>
<proteinExistence type="predicted"/>
<feature type="non-terminal residue" evidence="1">
    <location>
        <position position="90"/>
    </location>
</feature>
<gene>
    <name evidence="1" type="ORF">DERYTH_LOCUS28222</name>
</gene>
<protein>
    <submittedName>
        <fullName evidence="1">21987_t:CDS:1</fullName>
    </submittedName>
</protein>
<dbReference type="AlphaFoldDB" id="A0A9N9KG65"/>
<evidence type="ECO:0000313" key="2">
    <source>
        <dbReference type="Proteomes" id="UP000789405"/>
    </source>
</evidence>
<dbReference type="Proteomes" id="UP000789405">
    <property type="component" value="Unassembled WGS sequence"/>
</dbReference>
<name>A0A9N9KG65_9GLOM</name>
<dbReference type="EMBL" id="CAJVPY010069117">
    <property type="protein sequence ID" value="CAG8827099.1"/>
    <property type="molecule type" value="Genomic_DNA"/>
</dbReference>
<keyword evidence="2" id="KW-1185">Reference proteome</keyword>
<comment type="caution">
    <text evidence="1">The sequence shown here is derived from an EMBL/GenBank/DDBJ whole genome shotgun (WGS) entry which is preliminary data.</text>
</comment>
<feature type="non-terminal residue" evidence="1">
    <location>
        <position position="1"/>
    </location>
</feature>